<name>A0A8S0Z6G3_ARCPL</name>
<evidence type="ECO:0000313" key="1">
    <source>
        <dbReference type="EMBL" id="CAB3226050.1"/>
    </source>
</evidence>
<evidence type="ECO:0000313" key="2">
    <source>
        <dbReference type="Proteomes" id="UP000494256"/>
    </source>
</evidence>
<gene>
    <name evidence="1" type="ORF">APLA_LOCUS2531</name>
</gene>
<protein>
    <submittedName>
        <fullName evidence="1">Uncharacterized protein</fullName>
    </submittedName>
</protein>
<organism evidence="1 2">
    <name type="scientific">Arctia plantaginis</name>
    <name type="common">Wood tiger moth</name>
    <name type="synonym">Phalaena plantaginis</name>
    <dbReference type="NCBI Taxonomy" id="874455"/>
    <lineage>
        <taxon>Eukaryota</taxon>
        <taxon>Metazoa</taxon>
        <taxon>Ecdysozoa</taxon>
        <taxon>Arthropoda</taxon>
        <taxon>Hexapoda</taxon>
        <taxon>Insecta</taxon>
        <taxon>Pterygota</taxon>
        <taxon>Neoptera</taxon>
        <taxon>Endopterygota</taxon>
        <taxon>Lepidoptera</taxon>
        <taxon>Glossata</taxon>
        <taxon>Ditrysia</taxon>
        <taxon>Noctuoidea</taxon>
        <taxon>Erebidae</taxon>
        <taxon>Arctiinae</taxon>
        <taxon>Arctia</taxon>
    </lineage>
</organism>
<dbReference type="EMBL" id="CADEBD010000226">
    <property type="protein sequence ID" value="CAB3226050.1"/>
    <property type="molecule type" value="Genomic_DNA"/>
</dbReference>
<dbReference type="AlphaFoldDB" id="A0A8S0Z6G3"/>
<proteinExistence type="predicted"/>
<accession>A0A8S0Z6G3</accession>
<reference evidence="1 2" key="1">
    <citation type="submission" date="2020-04" db="EMBL/GenBank/DDBJ databases">
        <authorList>
            <person name="Wallbank WR R."/>
            <person name="Pardo Diaz C."/>
            <person name="Kozak K."/>
            <person name="Martin S."/>
            <person name="Jiggins C."/>
            <person name="Moest M."/>
            <person name="Warren A I."/>
            <person name="Byers J.R.P. K."/>
            <person name="Montejo-Kovacevich G."/>
            <person name="Yen C E."/>
        </authorList>
    </citation>
    <scope>NUCLEOTIDE SEQUENCE [LARGE SCALE GENOMIC DNA]</scope>
</reference>
<dbReference type="Proteomes" id="UP000494256">
    <property type="component" value="Unassembled WGS sequence"/>
</dbReference>
<comment type="caution">
    <text evidence="1">The sequence shown here is derived from an EMBL/GenBank/DDBJ whole genome shotgun (WGS) entry which is preliminary data.</text>
</comment>
<dbReference type="OrthoDB" id="416253at2759"/>
<sequence length="113" mass="12533">MYLFLCLGNLIITQTFGPTRDISTAVAYHSTTDAASLHNILVNPMCNGFQMSVKKSIVAACSINWVGENLAHTQGKEKLVQRKINETGKLKPAPYLDFAIYFGIINWEGVLKQ</sequence>